<dbReference type="STRING" id="457427.SSOG_07294"/>
<dbReference type="AlphaFoldDB" id="D9WIS7"/>
<dbReference type="InterPro" id="IPR057326">
    <property type="entry name" value="KR_dom"/>
</dbReference>
<feature type="domain" description="Ketoreductase" evidence="4">
    <location>
        <begin position="48"/>
        <end position="238"/>
    </location>
</feature>
<evidence type="ECO:0000259" key="4">
    <source>
        <dbReference type="SMART" id="SM00822"/>
    </source>
</evidence>
<protein>
    <submittedName>
        <fullName evidence="5">Short chain dehydrogenase/reductase family oxidoreductase</fullName>
    </submittedName>
</protein>
<organism evidence="5 6">
    <name type="scientific">Streptomyces himastatinicus ATCC 53653</name>
    <dbReference type="NCBI Taxonomy" id="457427"/>
    <lineage>
        <taxon>Bacteria</taxon>
        <taxon>Bacillati</taxon>
        <taxon>Actinomycetota</taxon>
        <taxon>Actinomycetes</taxon>
        <taxon>Kitasatosporales</taxon>
        <taxon>Streptomycetaceae</taxon>
        <taxon>Streptomyces</taxon>
        <taxon>Streptomyces violaceusniger group</taxon>
    </lineage>
</organism>
<dbReference type="SMART" id="SM00822">
    <property type="entry name" value="PKS_KR"/>
    <property type="match status" value="1"/>
</dbReference>
<evidence type="ECO:0000256" key="1">
    <source>
        <dbReference type="ARBA" id="ARBA00006484"/>
    </source>
</evidence>
<dbReference type="FunFam" id="3.40.50.720:FF:000084">
    <property type="entry name" value="Short-chain dehydrogenase reductase"/>
    <property type="match status" value="1"/>
</dbReference>
<evidence type="ECO:0000256" key="2">
    <source>
        <dbReference type="ARBA" id="ARBA00023002"/>
    </source>
</evidence>
<dbReference type="Pfam" id="PF13561">
    <property type="entry name" value="adh_short_C2"/>
    <property type="match status" value="1"/>
</dbReference>
<evidence type="ECO:0000256" key="3">
    <source>
        <dbReference type="ARBA" id="ARBA00023027"/>
    </source>
</evidence>
<keyword evidence="6" id="KW-1185">Reference proteome</keyword>
<dbReference type="PANTHER" id="PTHR24321:SF8">
    <property type="entry name" value="ESTRADIOL 17-BETA-DEHYDROGENASE 8-RELATED"/>
    <property type="match status" value="1"/>
</dbReference>
<dbReference type="SUPFAM" id="SSF51735">
    <property type="entry name" value="NAD(P)-binding Rossmann-fold domains"/>
    <property type="match status" value="1"/>
</dbReference>
<dbReference type="InterPro" id="IPR036291">
    <property type="entry name" value="NAD(P)-bd_dom_sf"/>
</dbReference>
<comment type="similarity">
    <text evidence="1">Belongs to the short-chain dehydrogenases/reductases (SDR) family.</text>
</comment>
<name>D9WIS7_9ACTN</name>
<keyword evidence="2" id="KW-0560">Oxidoreductase</keyword>
<dbReference type="PRINTS" id="PR00081">
    <property type="entry name" value="GDHRDH"/>
</dbReference>
<gene>
    <name evidence="5" type="ORF">SSOG_07294</name>
</gene>
<accession>D9WIS7</accession>
<evidence type="ECO:0000313" key="6">
    <source>
        <dbReference type="Proteomes" id="UP000003963"/>
    </source>
</evidence>
<dbReference type="Gene3D" id="3.40.50.720">
    <property type="entry name" value="NAD(P)-binding Rossmann-like Domain"/>
    <property type="match status" value="1"/>
</dbReference>
<dbReference type="PROSITE" id="PS00061">
    <property type="entry name" value="ADH_SHORT"/>
    <property type="match status" value="1"/>
</dbReference>
<dbReference type="CDD" id="cd05233">
    <property type="entry name" value="SDR_c"/>
    <property type="match status" value="1"/>
</dbReference>
<dbReference type="PANTHER" id="PTHR24321">
    <property type="entry name" value="DEHYDROGENASES, SHORT CHAIN"/>
    <property type="match status" value="1"/>
</dbReference>
<dbReference type="EMBL" id="GG657754">
    <property type="protein sequence ID" value="EFL27580.1"/>
    <property type="molecule type" value="Genomic_DNA"/>
</dbReference>
<dbReference type="HOGENOM" id="CLU_010194_1_0_11"/>
<dbReference type="Proteomes" id="UP000003963">
    <property type="component" value="Unassembled WGS sequence"/>
</dbReference>
<dbReference type="InterPro" id="IPR020904">
    <property type="entry name" value="Sc_DH/Rdtase_CS"/>
</dbReference>
<proteinExistence type="inferred from homology"/>
<reference evidence="5 6" key="1">
    <citation type="submission" date="2009-02" db="EMBL/GenBank/DDBJ databases">
        <title>Annotation of Streptomyces hygroscopicus strain ATCC 53653.</title>
        <authorList>
            <consortium name="The Broad Institute Genome Sequencing Platform"/>
            <consortium name="Broad Institute Microbial Sequencing Center"/>
            <person name="Fischbach M."/>
            <person name="Godfrey P."/>
            <person name="Ward D."/>
            <person name="Young S."/>
            <person name="Zeng Q."/>
            <person name="Koehrsen M."/>
            <person name="Alvarado L."/>
            <person name="Berlin A.M."/>
            <person name="Bochicchio J."/>
            <person name="Borenstein D."/>
            <person name="Chapman S.B."/>
            <person name="Chen Z."/>
            <person name="Engels R."/>
            <person name="Freedman E."/>
            <person name="Gellesch M."/>
            <person name="Goldberg J."/>
            <person name="Griggs A."/>
            <person name="Gujja S."/>
            <person name="Heilman E.R."/>
            <person name="Heiman D.I."/>
            <person name="Hepburn T.A."/>
            <person name="Howarth C."/>
            <person name="Jen D."/>
            <person name="Larson L."/>
            <person name="Lewis B."/>
            <person name="Mehta T."/>
            <person name="Park D."/>
            <person name="Pearson M."/>
            <person name="Richards J."/>
            <person name="Roberts A."/>
            <person name="Saif S."/>
            <person name="Shea T.D."/>
            <person name="Shenoy N."/>
            <person name="Sisk P."/>
            <person name="Stolte C."/>
            <person name="Sykes S.N."/>
            <person name="Thomson T."/>
            <person name="Walk T."/>
            <person name="White J."/>
            <person name="Yandava C."/>
            <person name="Straight P."/>
            <person name="Clardy J."/>
            <person name="Hung D."/>
            <person name="Kolter R."/>
            <person name="Mekalanos J."/>
            <person name="Walker S."/>
            <person name="Walsh C.T."/>
            <person name="Wieland-Brown L.C."/>
            <person name="Haas B."/>
            <person name="Nusbaum C."/>
            <person name="Birren B."/>
        </authorList>
    </citation>
    <scope>NUCLEOTIDE SEQUENCE [LARGE SCALE GENOMIC DNA]</scope>
    <source>
        <strain evidence="5 6">ATCC 53653</strain>
    </source>
</reference>
<evidence type="ECO:0000313" key="5">
    <source>
        <dbReference type="EMBL" id="EFL27580.1"/>
    </source>
</evidence>
<keyword evidence="3" id="KW-0520">NAD</keyword>
<dbReference type="GO" id="GO:0016491">
    <property type="term" value="F:oxidoreductase activity"/>
    <property type="evidence" value="ECO:0007669"/>
    <property type="project" value="UniProtKB-KW"/>
</dbReference>
<dbReference type="InterPro" id="IPR002347">
    <property type="entry name" value="SDR_fam"/>
</dbReference>
<sequence length="291" mass="30470">MPVACGPVLERDHRPVKIYALLIERAMVALGIERGQRAMTECRRMAGRVAVITGAAHGIGAATARRLAAEGAAVVVTDVDDAGGKAVAAAILESGERAEYVRCDVTSASGWEDLGRHVDQVYGRLDVLHSNAFAQLNKPAHELSEAEWDGQMAVLLKPAWRGMKTFADPLREACGSVILTSSVHAVIGLPGHAAYAAAKGALCSLARQLSVEYGPHIRVNTVLPGPILTAAWEGVSEAERARSVLATAAQRFGHPDEVAAAVAFLASADASYVTGASLVVDGGWSVMKESS</sequence>